<evidence type="ECO:0000313" key="8">
    <source>
        <dbReference type="Proteomes" id="UP000799424"/>
    </source>
</evidence>
<reference evidence="7" key="1">
    <citation type="journal article" date="2020" name="Stud. Mycol.">
        <title>101 Dothideomycetes genomes: a test case for predicting lifestyles and emergence of pathogens.</title>
        <authorList>
            <person name="Haridas S."/>
            <person name="Albert R."/>
            <person name="Binder M."/>
            <person name="Bloem J."/>
            <person name="Labutti K."/>
            <person name="Salamov A."/>
            <person name="Andreopoulos B."/>
            <person name="Baker S."/>
            <person name="Barry K."/>
            <person name="Bills G."/>
            <person name="Bluhm B."/>
            <person name="Cannon C."/>
            <person name="Castanera R."/>
            <person name="Culley D."/>
            <person name="Daum C."/>
            <person name="Ezra D."/>
            <person name="Gonzalez J."/>
            <person name="Henrissat B."/>
            <person name="Kuo A."/>
            <person name="Liang C."/>
            <person name="Lipzen A."/>
            <person name="Lutzoni F."/>
            <person name="Magnuson J."/>
            <person name="Mondo S."/>
            <person name="Nolan M."/>
            <person name="Ohm R."/>
            <person name="Pangilinan J."/>
            <person name="Park H.-J."/>
            <person name="Ramirez L."/>
            <person name="Alfaro M."/>
            <person name="Sun H."/>
            <person name="Tritt A."/>
            <person name="Yoshinaga Y."/>
            <person name="Zwiers L.-H."/>
            <person name="Turgeon B."/>
            <person name="Goodwin S."/>
            <person name="Spatafora J."/>
            <person name="Crous P."/>
            <person name="Grigoriev I."/>
        </authorList>
    </citation>
    <scope>NUCLEOTIDE SEQUENCE</scope>
    <source>
        <strain evidence="7">CBS 113818</strain>
    </source>
</reference>
<comment type="similarity">
    <text evidence="1">Belongs to the Gfa family.</text>
</comment>
<evidence type="ECO:0000256" key="4">
    <source>
        <dbReference type="ARBA" id="ARBA00023239"/>
    </source>
</evidence>
<keyword evidence="2" id="KW-0479">Metal-binding</keyword>
<dbReference type="GO" id="GO:0046872">
    <property type="term" value="F:metal ion binding"/>
    <property type="evidence" value="ECO:0007669"/>
    <property type="project" value="UniProtKB-KW"/>
</dbReference>
<dbReference type="InterPro" id="IPR011057">
    <property type="entry name" value="Mss4-like_sf"/>
</dbReference>
<protein>
    <recommendedName>
        <fullName evidence="6">CENP-V/GFA domain-containing protein</fullName>
    </recommendedName>
</protein>
<feature type="region of interest" description="Disordered" evidence="5">
    <location>
        <begin position="1"/>
        <end position="34"/>
    </location>
</feature>
<sequence>MSSPTSTPRDARPKTPPSTQNGASQASKPAPKPFPSVTGGCTCNAIRYRLSKPPLFVYACHCPDCQKNTGSAFALFLNIETHCIEIQTPTTPVLVTQPKRPGLVYACYACPECKTELWSANTPLGQVIADVRVGTLDFPGLMEPDVHSFVESKMGWLVLPQGARTVTRDFRFREVWPKSSLRRLDVCLKRAAEAAERTPTAGEFGGEEGEDDEAFERRRIWRN</sequence>
<feature type="compositionally biased region" description="Polar residues" evidence="5">
    <location>
        <begin position="17"/>
        <end position="27"/>
    </location>
</feature>
<evidence type="ECO:0000259" key="6">
    <source>
        <dbReference type="PROSITE" id="PS51891"/>
    </source>
</evidence>
<name>A0A6A6ZD52_9PLEO</name>
<keyword evidence="8" id="KW-1185">Reference proteome</keyword>
<dbReference type="PANTHER" id="PTHR33337">
    <property type="entry name" value="GFA DOMAIN-CONTAINING PROTEIN"/>
    <property type="match status" value="1"/>
</dbReference>
<organism evidence="7 8">
    <name type="scientific">Ophiobolus disseminans</name>
    <dbReference type="NCBI Taxonomy" id="1469910"/>
    <lineage>
        <taxon>Eukaryota</taxon>
        <taxon>Fungi</taxon>
        <taxon>Dikarya</taxon>
        <taxon>Ascomycota</taxon>
        <taxon>Pezizomycotina</taxon>
        <taxon>Dothideomycetes</taxon>
        <taxon>Pleosporomycetidae</taxon>
        <taxon>Pleosporales</taxon>
        <taxon>Pleosporineae</taxon>
        <taxon>Phaeosphaeriaceae</taxon>
        <taxon>Ophiobolus</taxon>
    </lineage>
</organism>
<evidence type="ECO:0000256" key="3">
    <source>
        <dbReference type="ARBA" id="ARBA00022833"/>
    </source>
</evidence>
<keyword evidence="3" id="KW-0862">Zinc</keyword>
<dbReference type="PROSITE" id="PS51891">
    <property type="entry name" value="CENP_V_GFA"/>
    <property type="match status" value="1"/>
</dbReference>
<dbReference type="Pfam" id="PF04828">
    <property type="entry name" value="GFA"/>
    <property type="match status" value="1"/>
</dbReference>
<keyword evidence="4" id="KW-0456">Lyase</keyword>
<dbReference type="Proteomes" id="UP000799424">
    <property type="component" value="Unassembled WGS sequence"/>
</dbReference>
<evidence type="ECO:0000256" key="5">
    <source>
        <dbReference type="SAM" id="MobiDB-lite"/>
    </source>
</evidence>
<dbReference type="EMBL" id="MU006250">
    <property type="protein sequence ID" value="KAF2818613.1"/>
    <property type="molecule type" value="Genomic_DNA"/>
</dbReference>
<evidence type="ECO:0000256" key="2">
    <source>
        <dbReference type="ARBA" id="ARBA00022723"/>
    </source>
</evidence>
<dbReference type="InterPro" id="IPR006913">
    <property type="entry name" value="CENP-V/GFA"/>
</dbReference>
<feature type="domain" description="CENP-V/GFA" evidence="6">
    <location>
        <begin position="37"/>
        <end position="150"/>
    </location>
</feature>
<accession>A0A6A6ZD52</accession>
<evidence type="ECO:0000313" key="7">
    <source>
        <dbReference type="EMBL" id="KAF2818613.1"/>
    </source>
</evidence>
<feature type="region of interest" description="Disordered" evidence="5">
    <location>
        <begin position="198"/>
        <end position="223"/>
    </location>
</feature>
<dbReference type="AlphaFoldDB" id="A0A6A6ZD52"/>
<dbReference type="PANTHER" id="PTHR33337:SF33">
    <property type="entry name" value="CENP-V_GFA DOMAIN-CONTAINING PROTEIN"/>
    <property type="match status" value="1"/>
</dbReference>
<dbReference type="GO" id="GO:0016846">
    <property type="term" value="F:carbon-sulfur lyase activity"/>
    <property type="evidence" value="ECO:0007669"/>
    <property type="project" value="InterPro"/>
</dbReference>
<gene>
    <name evidence="7" type="ORF">CC86DRAFT_154523</name>
</gene>
<dbReference type="SUPFAM" id="SSF51316">
    <property type="entry name" value="Mss4-like"/>
    <property type="match status" value="1"/>
</dbReference>
<dbReference type="OrthoDB" id="2212170at2759"/>
<evidence type="ECO:0000256" key="1">
    <source>
        <dbReference type="ARBA" id="ARBA00005495"/>
    </source>
</evidence>
<proteinExistence type="inferred from homology"/>
<feature type="compositionally biased region" description="Acidic residues" evidence="5">
    <location>
        <begin position="205"/>
        <end position="214"/>
    </location>
</feature>
<dbReference type="Gene3D" id="3.90.1590.10">
    <property type="entry name" value="glutathione-dependent formaldehyde- activating enzyme (gfa)"/>
    <property type="match status" value="1"/>
</dbReference>